<evidence type="ECO:0000256" key="3">
    <source>
        <dbReference type="ARBA" id="ARBA00023242"/>
    </source>
</evidence>
<feature type="compositionally biased region" description="Acidic residues" evidence="4">
    <location>
        <begin position="616"/>
        <end position="672"/>
    </location>
</feature>
<name>U4LPA9_PYROM</name>
<feature type="compositionally biased region" description="Acidic residues" evidence="4">
    <location>
        <begin position="58"/>
        <end position="69"/>
    </location>
</feature>
<gene>
    <name evidence="6" type="ORF">PCON_02259</name>
</gene>
<feature type="region of interest" description="Disordered" evidence="4">
    <location>
        <begin position="868"/>
        <end position="890"/>
    </location>
</feature>
<feature type="compositionally biased region" description="Low complexity" evidence="4">
    <location>
        <begin position="769"/>
        <end position="780"/>
    </location>
</feature>
<evidence type="ECO:0000313" key="6">
    <source>
        <dbReference type="EMBL" id="CCX33996.1"/>
    </source>
</evidence>
<feature type="compositionally biased region" description="Basic and acidic residues" evidence="4">
    <location>
        <begin position="600"/>
        <end position="612"/>
    </location>
</feature>
<reference evidence="6 7" key="1">
    <citation type="journal article" date="2013" name="PLoS Genet.">
        <title>The genome and development-dependent transcriptomes of Pyronema confluens: a window into fungal evolution.</title>
        <authorList>
            <person name="Traeger S."/>
            <person name="Altegoer F."/>
            <person name="Freitag M."/>
            <person name="Gabaldon T."/>
            <person name="Kempken F."/>
            <person name="Kumar A."/>
            <person name="Marcet-Houben M."/>
            <person name="Poggeler S."/>
            <person name="Stajich J.E."/>
            <person name="Nowrousian M."/>
        </authorList>
    </citation>
    <scope>NUCLEOTIDE SEQUENCE [LARGE SCALE GENOMIC DNA]</scope>
    <source>
        <strain evidence="7">CBS 100304</strain>
        <tissue evidence="6">Vegetative mycelium</tissue>
    </source>
</reference>
<feature type="compositionally biased region" description="Acidic residues" evidence="4">
    <location>
        <begin position="687"/>
        <end position="698"/>
    </location>
</feature>
<feature type="region of interest" description="Disordered" evidence="4">
    <location>
        <begin position="345"/>
        <end position="405"/>
    </location>
</feature>
<feature type="region of interest" description="Disordered" evidence="4">
    <location>
        <begin position="1323"/>
        <end position="1406"/>
    </location>
</feature>
<feature type="region of interest" description="Disordered" evidence="4">
    <location>
        <begin position="908"/>
        <end position="997"/>
    </location>
</feature>
<dbReference type="GO" id="GO:0033314">
    <property type="term" value="P:mitotic DNA replication checkpoint signaling"/>
    <property type="evidence" value="ECO:0007669"/>
    <property type="project" value="TreeGrafter"/>
</dbReference>
<dbReference type="STRING" id="1076935.U4LPA9"/>
<feature type="compositionally biased region" description="Acidic residues" evidence="4">
    <location>
        <begin position="984"/>
        <end position="993"/>
    </location>
</feature>
<feature type="compositionally biased region" description="Basic residues" evidence="4">
    <location>
        <begin position="291"/>
        <end position="302"/>
    </location>
</feature>
<evidence type="ECO:0000256" key="1">
    <source>
        <dbReference type="ARBA" id="ARBA00004123"/>
    </source>
</evidence>
<feature type="compositionally biased region" description="Low complexity" evidence="4">
    <location>
        <begin position="110"/>
        <end position="123"/>
    </location>
</feature>
<feature type="compositionally biased region" description="Acidic residues" evidence="4">
    <location>
        <begin position="1051"/>
        <end position="1066"/>
    </location>
</feature>
<feature type="compositionally biased region" description="Acidic residues" evidence="4">
    <location>
        <begin position="1202"/>
        <end position="1218"/>
    </location>
</feature>
<feature type="compositionally biased region" description="Acidic residues" evidence="4">
    <location>
        <begin position="187"/>
        <end position="199"/>
    </location>
</feature>
<keyword evidence="3" id="KW-0539">Nucleus</keyword>
<feature type="compositionally biased region" description="Basic residues" evidence="4">
    <location>
        <begin position="746"/>
        <end position="756"/>
    </location>
</feature>
<dbReference type="EMBL" id="HF936260">
    <property type="protein sequence ID" value="CCX33996.1"/>
    <property type="molecule type" value="Genomic_DNA"/>
</dbReference>
<feature type="compositionally biased region" description="Basic and acidic residues" evidence="4">
    <location>
        <begin position="499"/>
        <end position="513"/>
    </location>
</feature>
<keyword evidence="2" id="KW-0597">Phosphoprotein</keyword>
<feature type="compositionally biased region" description="Acidic residues" evidence="4">
    <location>
        <begin position="129"/>
        <end position="145"/>
    </location>
</feature>
<keyword evidence="7" id="KW-1185">Reference proteome</keyword>
<dbReference type="InterPro" id="IPR024146">
    <property type="entry name" value="Claspin"/>
</dbReference>
<dbReference type="eggNOG" id="ENOG502QSP5">
    <property type="taxonomic scope" value="Eukaryota"/>
</dbReference>
<feature type="compositionally biased region" description="Basic and acidic residues" evidence="4">
    <location>
        <begin position="1016"/>
        <end position="1034"/>
    </location>
</feature>
<protein>
    <recommendedName>
        <fullName evidence="5">DNA replication checkpoint mediator MRC1 domain-containing protein</fullName>
    </recommendedName>
</protein>
<comment type="subcellular location">
    <subcellularLocation>
        <location evidence="1">Nucleus</location>
    </subcellularLocation>
</comment>
<feature type="compositionally biased region" description="Low complexity" evidence="4">
    <location>
        <begin position="1329"/>
        <end position="1341"/>
    </location>
</feature>
<dbReference type="OrthoDB" id="2130597at2759"/>
<dbReference type="Pfam" id="PF09444">
    <property type="entry name" value="MRC1"/>
    <property type="match status" value="1"/>
</dbReference>
<feature type="compositionally biased region" description="Low complexity" evidence="4">
    <location>
        <begin position="1192"/>
        <end position="1201"/>
    </location>
</feature>
<organism evidence="6 7">
    <name type="scientific">Pyronema omphalodes (strain CBS 100304)</name>
    <name type="common">Pyronema confluens</name>
    <dbReference type="NCBI Taxonomy" id="1076935"/>
    <lineage>
        <taxon>Eukaryota</taxon>
        <taxon>Fungi</taxon>
        <taxon>Dikarya</taxon>
        <taxon>Ascomycota</taxon>
        <taxon>Pezizomycotina</taxon>
        <taxon>Pezizomycetes</taxon>
        <taxon>Pezizales</taxon>
        <taxon>Pyronemataceae</taxon>
        <taxon>Pyronema</taxon>
    </lineage>
</organism>
<feature type="region of interest" description="Disordered" evidence="4">
    <location>
        <begin position="218"/>
        <end position="312"/>
    </location>
</feature>
<proteinExistence type="predicted"/>
<feature type="region of interest" description="Disordered" evidence="4">
    <location>
        <begin position="110"/>
        <end position="204"/>
    </location>
</feature>
<feature type="region of interest" description="Disordered" evidence="4">
    <location>
        <begin position="1187"/>
        <end position="1292"/>
    </location>
</feature>
<feature type="domain" description="DNA replication checkpoint mediator MRC1" evidence="5">
    <location>
        <begin position="1025"/>
        <end position="1167"/>
    </location>
</feature>
<feature type="region of interest" description="Disordered" evidence="4">
    <location>
        <begin position="440"/>
        <end position="542"/>
    </location>
</feature>
<dbReference type="GO" id="GO:0010997">
    <property type="term" value="F:anaphase-promoting complex binding"/>
    <property type="evidence" value="ECO:0007669"/>
    <property type="project" value="TreeGrafter"/>
</dbReference>
<dbReference type="GO" id="GO:0007095">
    <property type="term" value="P:mitotic G2 DNA damage checkpoint signaling"/>
    <property type="evidence" value="ECO:0007669"/>
    <property type="project" value="TreeGrafter"/>
</dbReference>
<feature type="compositionally biased region" description="Basic and acidic residues" evidence="4">
    <location>
        <begin position="303"/>
        <end position="312"/>
    </location>
</feature>
<dbReference type="GO" id="GO:0005634">
    <property type="term" value="C:nucleus"/>
    <property type="evidence" value="ECO:0007669"/>
    <property type="project" value="UniProtKB-SubCell"/>
</dbReference>
<evidence type="ECO:0000256" key="2">
    <source>
        <dbReference type="ARBA" id="ARBA00022553"/>
    </source>
</evidence>
<feature type="compositionally biased region" description="Basic and acidic residues" evidence="4">
    <location>
        <begin position="218"/>
        <end position="243"/>
    </location>
</feature>
<sequence>MSSPPGTPEVPLTPRSKIAALLADSDSDSDAGTPIKKSITTKPAVATRSEPAGRTLENDDNYDEEEEEEISRPRGKLAARMYGASSAAATKKNDGLSAYERVKADLLTAKDTATKTAQSASTKPTPPVQEDEPMIDSDAMEEGDDIQIAPRRRAQVGSSSPAFGSPVRRSPVASPKNLSPAPKPVDAMDEDDDSDDLPEDLTRNTKFLALVEKRRQERLAKEAQEAEEKAARQKKSEFQAELEKEMEESWDDDLKVRQALDDGELDGMESDERNDILNGVTKLPKGLGLGKGKKKVQRKAGKKAMEEMHKETQRIQRNMQLEHEARTRKKIAKTSLFEKFNFKAAGEEDMTTQEPVESVPKAPTPAAEPAAAIPTEESTLPDAPNSLSPPLATKPTTIVSDDDDDDDLYTLPTAADILANLELLKKPKPSKAPILNLDLSKSAFGKPKPKPKIDLKGKGRAIPASKLPPVKLKGLPTPNLADDSDSDLEIFDPNAPKPSEADEAKRLLNEKQKLIASLRRPRPLPKARTPADKSRSSLSAKQLHLLLKQKGRLQAIREREERIEELKARGVIVQTAEEREKEMMEVESLLEKARKEAMEIKRREQKEERIAKGENVSDEGEDWAEEGNEFSGSDDEGEEGNEFSGSDDEGEEGDDEEEEEGEDDEDMEEAETESVSNPLLDSAASEAEAEEPADDEMGDAPKTLKSPATPGRRVPLSSLQQETPRLSDMPDPLSDSDSDGGFAPFKLKKKLPRKKAIIADSDDEEEAASKTASTAVTPAKQKAVVNVPATQTPKPMFPMFGNNNAAGGSIGMSQLFAGSGMSPGMSGMSPGAPGSVGKKINAMRAIPDDIAMNSQAPGARLTQVTQPDIIPSSQPDEFGKISLDYGGSSQVEGADELPMVKLDYSNTQMEVPDPTQDAGFRNDYTPARRRFMTETPEPGDGMGEQEEEDPFMEKKPKGRRLVRRKAADFSDEEEEAASAASEAEKEEDEEAAAEEQAKKDAFVAMKLAAKKAKAKARAEAFDKSKSAAREMIDERAEESEDEYANLGGGPSEDEADLDDNDLDMPDLLDNSTQHIDHDSMAAFYAAREKAQDEKDVNRLFRDLQNGMLRKKRGAGFDLDDDSDDEYLQQERRRRMKRRQMAQIRQALLRDEKLGKIAQDPKKSAFFRVLQGEEEEEEDFLDVAEEEIDANLQVESQSQQEMPQEEAADPMDADVDPMEADAKEVPQDVFPGAKPDPRRPTKSKKPANLAQIRETLSFLGVEENTMIDLSSSDDEDDSQKRRTANAQVIDRSRTTITSTVSASAKLAFSTGPAGLRVPSLLRRATGSNLSVDSQDSVTTSTTERSLGDNSMKKGGAKSSSINFHTRVKTVGQGTKEKEDRKRREREKEVRERVKGRGLAGLSKGGFS</sequence>
<dbReference type="PANTHER" id="PTHR14396:SF10">
    <property type="entry name" value="CLASPIN"/>
    <property type="match status" value="1"/>
</dbReference>
<feature type="region of interest" description="Disordered" evidence="4">
    <location>
        <begin position="23"/>
        <end position="77"/>
    </location>
</feature>
<evidence type="ECO:0000256" key="4">
    <source>
        <dbReference type="SAM" id="MobiDB-lite"/>
    </source>
</evidence>
<accession>U4LPA9</accession>
<feature type="region of interest" description="Disordered" evidence="4">
    <location>
        <begin position="1014"/>
        <end position="1073"/>
    </location>
</feature>
<evidence type="ECO:0000313" key="7">
    <source>
        <dbReference type="Proteomes" id="UP000018144"/>
    </source>
</evidence>
<feature type="compositionally biased region" description="Basic and acidic residues" evidence="4">
    <location>
        <begin position="1373"/>
        <end position="1393"/>
    </location>
</feature>
<dbReference type="InterPro" id="IPR018564">
    <property type="entry name" value="Repl_chkpnt_MRC1_dom"/>
</dbReference>
<feature type="compositionally biased region" description="Low complexity" evidence="4">
    <location>
        <begin position="726"/>
        <end position="745"/>
    </location>
</feature>
<dbReference type="OMA" id="ERFNFRP"/>
<dbReference type="PANTHER" id="PTHR14396">
    <property type="entry name" value="CLASPIN"/>
    <property type="match status" value="1"/>
</dbReference>
<dbReference type="Proteomes" id="UP000018144">
    <property type="component" value="Unassembled WGS sequence"/>
</dbReference>
<evidence type="ECO:0000259" key="5">
    <source>
        <dbReference type="Pfam" id="PF09444"/>
    </source>
</evidence>
<feature type="region of interest" description="Disordered" evidence="4">
    <location>
        <begin position="600"/>
        <end position="781"/>
    </location>
</feature>
<feature type="compositionally biased region" description="Low complexity" evidence="4">
    <location>
        <begin position="360"/>
        <end position="378"/>
    </location>
</feature>